<evidence type="ECO:0000313" key="2">
    <source>
        <dbReference type="Proteomes" id="UP000054630"/>
    </source>
</evidence>
<gene>
    <name evidence="1" type="ORF">T07_5851</name>
</gene>
<keyword evidence="2" id="KW-1185">Reference proteome</keyword>
<evidence type="ECO:0000313" key="1">
    <source>
        <dbReference type="EMBL" id="KRX11726.1"/>
    </source>
</evidence>
<reference evidence="1 2" key="1">
    <citation type="submission" date="2015-01" db="EMBL/GenBank/DDBJ databases">
        <title>Evolution of Trichinella species and genotypes.</title>
        <authorList>
            <person name="Korhonen P.K."/>
            <person name="Edoardo P."/>
            <person name="Giuseppe L.R."/>
            <person name="Gasser R.B."/>
        </authorList>
    </citation>
    <scope>NUCLEOTIDE SEQUENCE [LARGE SCALE GENOMIC DNA]</scope>
    <source>
        <strain evidence="1">ISS37</strain>
    </source>
</reference>
<proteinExistence type="predicted"/>
<comment type="caution">
    <text evidence="1">The sequence shown here is derived from an EMBL/GenBank/DDBJ whole genome shotgun (WGS) entry which is preliminary data.</text>
</comment>
<organism evidence="1 2">
    <name type="scientific">Trichinella nelsoni</name>
    <dbReference type="NCBI Taxonomy" id="6336"/>
    <lineage>
        <taxon>Eukaryota</taxon>
        <taxon>Metazoa</taxon>
        <taxon>Ecdysozoa</taxon>
        <taxon>Nematoda</taxon>
        <taxon>Enoplea</taxon>
        <taxon>Dorylaimia</taxon>
        <taxon>Trichinellida</taxon>
        <taxon>Trichinellidae</taxon>
        <taxon>Trichinella</taxon>
    </lineage>
</organism>
<dbReference type="Proteomes" id="UP000054630">
    <property type="component" value="Unassembled WGS sequence"/>
</dbReference>
<accession>A0A0V0RB68</accession>
<dbReference type="AlphaFoldDB" id="A0A0V0RB68"/>
<sequence>MLSCTFSDSLSGAAATGRIILIRPEPTCPNEYPKLTPVGFITLGVSAALAKTPGVERLLTPATLVAIFLSFLS</sequence>
<feature type="non-terminal residue" evidence="1">
    <location>
        <position position="73"/>
    </location>
</feature>
<dbReference type="EMBL" id="JYDL01001531">
    <property type="protein sequence ID" value="KRX11726.1"/>
    <property type="molecule type" value="Genomic_DNA"/>
</dbReference>
<name>A0A0V0RB68_9BILA</name>
<protein>
    <submittedName>
        <fullName evidence="1">Uncharacterized protein</fullName>
    </submittedName>
</protein>